<feature type="region of interest" description="Disordered" evidence="1">
    <location>
        <begin position="22"/>
        <end position="77"/>
    </location>
</feature>
<keyword evidence="4" id="KW-1185">Reference proteome</keyword>
<comment type="caution">
    <text evidence="3">The sequence shown here is derived from an EMBL/GenBank/DDBJ whole genome shotgun (WGS) entry which is preliminary data.</text>
</comment>
<dbReference type="EMBL" id="VTOX01000012">
    <property type="protein sequence ID" value="NKE68780.1"/>
    <property type="molecule type" value="Genomic_DNA"/>
</dbReference>
<keyword evidence="2" id="KW-0732">Signal</keyword>
<feature type="signal peptide" evidence="2">
    <location>
        <begin position="1"/>
        <end position="22"/>
    </location>
</feature>
<evidence type="ECO:0000313" key="4">
    <source>
        <dbReference type="Proteomes" id="UP000521868"/>
    </source>
</evidence>
<evidence type="ECO:0000256" key="1">
    <source>
        <dbReference type="SAM" id="MobiDB-lite"/>
    </source>
</evidence>
<organism evidence="3 4">
    <name type="scientific">Ramlibacter lithotrophicus</name>
    <dbReference type="NCBI Taxonomy" id="2606681"/>
    <lineage>
        <taxon>Bacteria</taxon>
        <taxon>Pseudomonadati</taxon>
        <taxon>Pseudomonadota</taxon>
        <taxon>Betaproteobacteria</taxon>
        <taxon>Burkholderiales</taxon>
        <taxon>Comamonadaceae</taxon>
        <taxon>Ramlibacter</taxon>
    </lineage>
</organism>
<dbReference type="AlphaFoldDB" id="A0A7X6DKD8"/>
<dbReference type="Proteomes" id="UP000521868">
    <property type="component" value="Unassembled WGS sequence"/>
</dbReference>
<feature type="compositionally biased region" description="Basic and acidic residues" evidence="1">
    <location>
        <begin position="104"/>
        <end position="132"/>
    </location>
</feature>
<accession>A0A7X6DKD8</accession>
<protein>
    <submittedName>
        <fullName evidence="3">Uncharacterized protein</fullName>
    </submittedName>
</protein>
<sequence length="132" mass="14462">MNKLFVSVLATAALAAGGAAFAQSGGDAEAQAGSAWRNHPMQPQTPPNPYAAQDAARGYGPARGTPEYYGNSGWTPPSGYVYQGTDRWGRPLYSQAIPASPYILHDRASRNDRDGDGVRNRRDRYPDDYRRW</sequence>
<name>A0A7X6DKD8_9BURK</name>
<proteinExistence type="predicted"/>
<dbReference type="RefSeq" id="WP_168109915.1">
    <property type="nucleotide sequence ID" value="NZ_VTOX01000012.1"/>
</dbReference>
<evidence type="ECO:0000256" key="2">
    <source>
        <dbReference type="SAM" id="SignalP"/>
    </source>
</evidence>
<feature type="chain" id="PRO_5031446753" evidence="2">
    <location>
        <begin position="23"/>
        <end position="132"/>
    </location>
</feature>
<feature type="region of interest" description="Disordered" evidence="1">
    <location>
        <begin position="103"/>
        <end position="132"/>
    </location>
</feature>
<gene>
    <name evidence="3" type="ORF">RAMLITH_23435</name>
</gene>
<reference evidence="3 4" key="1">
    <citation type="journal article" date="2020" name="Nature">
        <title>Bacterial chemolithoautotrophy via manganese oxidation.</title>
        <authorList>
            <person name="Yu H."/>
            <person name="Leadbetter J.R."/>
        </authorList>
    </citation>
    <scope>NUCLEOTIDE SEQUENCE [LARGE SCALE GENOMIC DNA]</scope>
    <source>
        <strain evidence="3 4">RBP-1</strain>
    </source>
</reference>
<evidence type="ECO:0000313" key="3">
    <source>
        <dbReference type="EMBL" id="NKE68780.1"/>
    </source>
</evidence>